<dbReference type="OrthoDB" id="4794509at2"/>
<keyword evidence="2" id="KW-0472">Membrane</keyword>
<feature type="domain" description="DUF4190" evidence="3">
    <location>
        <begin position="87"/>
        <end position="146"/>
    </location>
</feature>
<evidence type="ECO:0000313" key="5">
    <source>
        <dbReference type="Proteomes" id="UP000273807"/>
    </source>
</evidence>
<keyword evidence="2" id="KW-0812">Transmembrane</keyword>
<keyword evidence="2" id="KW-1133">Transmembrane helix</keyword>
<accession>A0A3N0BUR3</accession>
<feature type="region of interest" description="Disordered" evidence="1">
    <location>
        <begin position="1"/>
        <end position="66"/>
    </location>
</feature>
<evidence type="ECO:0000256" key="1">
    <source>
        <dbReference type="SAM" id="MobiDB-lite"/>
    </source>
</evidence>
<dbReference type="Pfam" id="PF13828">
    <property type="entry name" value="DUF4190"/>
    <property type="match status" value="1"/>
</dbReference>
<sequence>MTDQPTPGNDGAPKGQQPPSYQPPPHRQSDAPDYGQPPWPYGTPPAAPGQSYGAPDYGQPPYGQRGSPYNAYGQPVYYPLPPEPKGLSIASLCCGITVYLGFGVFILPQLAAVILGHLALRREPAGRGMAIAGLVLGYVGIAITVLVIGLLVALGMTAASYGGYRV</sequence>
<dbReference type="AlphaFoldDB" id="A0A3N0BUR3"/>
<evidence type="ECO:0000256" key="2">
    <source>
        <dbReference type="SAM" id="Phobius"/>
    </source>
</evidence>
<evidence type="ECO:0000259" key="3">
    <source>
        <dbReference type="Pfam" id="PF13828"/>
    </source>
</evidence>
<keyword evidence="5" id="KW-1185">Reference proteome</keyword>
<dbReference type="InterPro" id="IPR025241">
    <property type="entry name" value="DUF4190"/>
</dbReference>
<dbReference type="RefSeq" id="WP_123255904.1">
    <property type="nucleotide sequence ID" value="NZ_RBED01000110.1"/>
</dbReference>
<feature type="transmembrane region" description="Helical" evidence="2">
    <location>
        <begin position="132"/>
        <end position="156"/>
    </location>
</feature>
<comment type="caution">
    <text evidence="4">The sequence shown here is derived from an EMBL/GenBank/DDBJ whole genome shotgun (WGS) entry which is preliminary data.</text>
</comment>
<protein>
    <submittedName>
        <fullName evidence="4">DUF4190 domain-containing protein</fullName>
    </submittedName>
</protein>
<dbReference type="EMBL" id="RBED01000110">
    <property type="protein sequence ID" value="RNL53084.1"/>
    <property type="molecule type" value="Genomic_DNA"/>
</dbReference>
<name>A0A3N0BUR3_9MICC</name>
<organism evidence="4 5">
    <name type="scientific">Arthrobacter oryzae</name>
    <dbReference type="NCBI Taxonomy" id="409290"/>
    <lineage>
        <taxon>Bacteria</taxon>
        <taxon>Bacillati</taxon>
        <taxon>Actinomycetota</taxon>
        <taxon>Actinomycetes</taxon>
        <taxon>Micrococcales</taxon>
        <taxon>Micrococcaceae</taxon>
        <taxon>Arthrobacter</taxon>
    </lineage>
</organism>
<proteinExistence type="predicted"/>
<feature type="transmembrane region" description="Helical" evidence="2">
    <location>
        <begin position="87"/>
        <end position="120"/>
    </location>
</feature>
<reference evidence="4 5" key="1">
    <citation type="submission" date="2018-10" db="EMBL/GenBank/DDBJ databases">
        <title>Genome sequencing of Arthrobacter oryzae TNB02.</title>
        <authorList>
            <person name="Cho Y.-J."/>
            <person name="Cho A."/>
            <person name="Kim O.-S."/>
        </authorList>
    </citation>
    <scope>NUCLEOTIDE SEQUENCE [LARGE SCALE GENOMIC DNA]</scope>
    <source>
        <strain evidence="4 5">TNB02</strain>
    </source>
</reference>
<evidence type="ECO:0000313" key="4">
    <source>
        <dbReference type="EMBL" id="RNL53084.1"/>
    </source>
</evidence>
<feature type="compositionally biased region" description="Pro residues" evidence="1">
    <location>
        <begin position="35"/>
        <end position="47"/>
    </location>
</feature>
<gene>
    <name evidence="4" type="ORF">D7003_13275</name>
</gene>
<dbReference type="Proteomes" id="UP000273807">
    <property type="component" value="Unassembled WGS sequence"/>
</dbReference>